<dbReference type="EMBL" id="JBDFQZ010000014">
    <property type="protein sequence ID" value="KAK9665176.1"/>
    <property type="molecule type" value="Genomic_DNA"/>
</dbReference>
<organism evidence="1 2">
    <name type="scientific">Saponaria officinalis</name>
    <name type="common">Common soapwort</name>
    <name type="synonym">Lychnis saponaria</name>
    <dbReference type="NCBI Taxonomy" id="3572"/>
    <lineage>
        <taxon>Eukaryota</taxon>
        <taxon>Viridiplantae</taxon>
        <taxon>Streptophyta</taxon>
        <taxon>Embryophyta</taxon>
        <taxon>Tracheophyta</taxon>
        <taxon>Spermatophyta</taxon>
        <taxon>Magnoliopsida</taxon>
        <taxon>eudicotyledons</taxon>
        <taxon>Gunneridae</taxon>
        <taxon>Pentapetalae</taxon>
        <taxon>Caryophyllales</taxon>
        <taxon>Caryophyllaceae</taxon>
        <taxon>Caryophylleae</taxon>
        <taxon>Saponaria</taxon>
    </lineage>
</organism>
<proteinExistence type="predicted"/>
<accession>A0AAW1GS35</accession>
<reference evidence="1 2" key="1">
    <citation type="submission" date="2024-03" db="EMBL/GenBank/DDBJ databases">
        <title>WGS assembly of Saponaria officinalis var. Norfolk2.</title>
        <authorList>
            <person name="Jenkins J."/>
            <person name="Shu S."/>
            <person name="Grimwood J."/>
            <person name="Barry K."/>
            <person name="Goodstein D."/>
            <person name="Schmutz J."/>
            <person name="Leebens-Mack J."/>
            <person name="Osbourn A."/>
        </authorList>
    </citation>
    <scope>NUCLEOTIDE SEQUENCE [LARGE SCALE GENOMIC DNA]</scope>
    <source>
        <strain evidence="2">cv. Norfolk2</strain>
        <strain evidence="1">JIC</strain>
        <tissue evidence="1">Leaf</tissue>
    </source>
</reference>
<dbReference type="PANTHER" id="PTHR33018:SF37">
    <property type="entry name" value="TRANSPOSASE TNP1_EN_SPM-LIKE DOMAIN-CONTAINING PROTEIN"/>
    <property type="match status" value="1"/>
</dbReference>
<gene>
    <name evidence="1" type="ORF">RND81_14G095500</name>
</gene>
<dbReference type="Proteomes" id="UP001443914">
    <property type="component" value="Unassembled WGS sequence"/>
</dbReference>
<evidence type="ECO:0000313" key="1">
    <source>
        <dbReference type="EMBL" id="KAK9665176.1"/>
    </source>
</evidence>
<name>A0AAW1GS35_SAPOF</name>
<evidence type="ECO:0000313" key="2">
    <source>
        <dbReference type="Proteomes" id="UP001443914"/>
    </source>
</evidence>
<comment type="caution">
    <text evidence="1">The sequence shown here is derived from an EMBL/GenBank/DDBJ whole genome shotgun (WGS) entry which is preliminary data.</text>
</comment>
<keyword evidence="2" id="KW-1185">Reference proteome</keyword>
<sequence>MLMYPKCAVNLDCWSYYNVSRYHLYVDKNTGEMNSHPLSKYPNITQAQWDKFKAYRASDKFQKKERGEKKLDQHVTWSASHTPKSDKERTAYDKKVVANIEKVLKEFEEGKFTPVGREDILAKAIGRPEYPGRLRGVPLHIGVTKLFRKTPHKKRKATKYTNQMVQLLASVVLKINAGGKTSEEELKMIESILLNKDNDETNMAQHEKVRDEEVLSEADDVFYYF</sequence>
<dbReference type="PANTHER" id="PTHR33018">
    <property type="entry name" value="OS10G0338966 PROTEIN-RELATED"/>
    <property type="match status" value="1"/>
</dbReference>
<dbReference type="EMBL" id="JBDFQZ010000014">
    <property type="protein sequence ID" value="KAK9665177.1"/>
    <property type="molecule type" value="Genomic_DNA"/>
</dbReference>
<dbReference type="AlphaFoldDB" id="A0AAW1GS35"/>
<protein>
    <submittedName>
        <fullName evidence="1">Uncharacterized protein</fullName>
    </submittedName>
</protein>